<evidence type="ECO:0000313" key="2">
    <source>
        <dbReference type="EMBL" id="GIY20366.1"/>
    </source>
</evidence>
<keyword evidence="3" id="KW-1185">Reference proteome</keyword>
<evidence type="ECO:0000256" key="1">
    <source>
        <dbReference type="SAM" id="MobiDB-lite"/>
    </source>
</evidence>
<feature type="region of interest" description="Disordered" evidence="1">
    <location>
        <begin position="131"/>
        <end position="158"/>
    </location>
</feature>
<feature type="compositionally biased region" description="Polar residues" evidence="1">
    <location>
        <begin position="137"/>
        <end position="152"/>
    </location>
</feature>
<name>A0AAV4RJ69_CAEEX</name>
<accession>A0AAV4RJ69</accession>
<organism evidence="2 3">
    <name type="scientific">Caerostris extrusa</name>
    <name type="common">Bark spider</name>
    <name type="synonym">Caerostris bankana</name>
    <dbReference type="NCBI Taxonomy" id="172846"/>
    <lineage>
        <taxon>Eukaryota</taxon>
        <taxon>Metazoa</taxon>
        <taxon>Ecdysozoa</taxon>
        <taxon>Arthropoda</taxon>
        <taxon>Chelicerata</taxon>
        <taxon>Arachnida</taxon>
        <taxon>Araneae</taxon>
        <taxon>Araneomorphae</taxon>
        <taxon>Entelegynae</taxon>
        <taxon>Araneoidea</taxon>
        <taxon>Araneidae</taxon>
        <taxon>Caerostris</taxon>
    </lineage>
</organism>
<evidence type="ECO:0000313" key="3">
    <source>
        <dbReference type="Proteomes" id="UP001054945"/>
    </source>
</evidence>
<dbReference type="Proteomes" id="UP001054945">
    <property type="component" value="Unassembled WGS sequence"/>
</dbReference>
<sequence>MSPCSSPLPCCRFESVTKATFLIKSSSYFGPSPANEFVTCDCSCVSSNGRRKCAEGRSTPLALMVGERSIHGFSKTGEALRFNKIFRAHLDFYDTYRRERARKNVSKGLRRGGRKGRGGAIRGIINFGANKIKDPTRTTGQNDTIRNQNASQAVKVRP</sequence>
<dbReference type="EMBL" id="BPLR01007868">
    <property type="protein sequence ID" value="GIY20366.1"/>
    <property type="molecule type" value="Genomic_DNA"/>
</dbReference>
<comment type="caution">
    <text evidence="2">The sequence shown here is derived from an EMBL/GenBank/DDBJ whole genome shotgun (WGS) entry which is preliminary data.</text>
</comment>
<protein>
    <submittedName>
        <fullName evidence="2">Uncharacterized protein</fullName>
    </submittedName>
</protein>
<dbReference type="AlphaFoldDB" id="A0AAV4RJ69"/>
<reference evidence="2 3" key="1">
    <citation type="submission" date="2021-06" db="EMBL/GenBank/DDBJ databases">
        <title>Caerostris extrusa draft genome.</title>
        <authorList>
            <person name="Kono N."/>
            <person name="Arakawa K."/>
        </authorList>
    </citation>
    <scope>NUCLEOTIDE SEQUENCE [LARGE SCALE GENOMIC DNA]</scope>
</reference>
<gene>
    <name evidence="2" type="ORF">CEXT_569631</name>
</gene>
<proteinExistence type="predicted"/>